<dbReference type="EMBL" id="UINC01057475">
    <property type="protein sequence ID" value="SVB78667.1"/>
    <property type="molecule type" value="Genomic_DNA"/>
</dbReference>
<organism evidence="1">
    <name type="scientific">marine metagenome</name>
    <dbReference type="NCBI Taxonomy" id="408172"/>
    <lineage>
        <taxon>unclassified sequences</taxon>
        <taxon>metagenomes</taxon>
        <taxon>ecological metagenomes</taxon>
    </lineage>
</organism>
<proteinExistence type="predicted"/>
<reference evidence="1" key="1">
    <citation type="submission" date="2018-05" db="EMBL/GenBank/DDBJ databases">
        <authorList>
            <person name="Lanie J.A."/>
            <person name="Ng W.-L."/>
            <person name="Kazmierczak K.M."/>
            <person name="Andrzejewski T.M."/>
            <person name="Davidsen T.M."/>
            <person name="Wayne K.J."/>
            <person name="Tettelin H."/>
            <person name="Glass J.I."/>
            <person name="Rusch D."/>
            <person name="Podicherti R."/>
            <person name="Tsui H.-C.T."/>
            <person name="Winkler M.E."/>
        </authorList>
    </citation>
    <scope>NUCLEOTIDE SEQUENCE</scope>
</reference>
<gene>
    <name evidence="1" type="ORF">METZ01_LOCUS231521</name>
</gene>
<sequence length="133" mass="14314">MRIFLPDRAISFFLLDECKEVGLEFFEAGWTFTTGSGKQVGPDTWIFMTSANFHSGNGGLFHPPPGKIPFQAGLYVGLDDEVVFHLDLAGEPDIGVFLQFLSQGIVFSIVSGIHVSGHNFNRAGGAQPASPAV</sequence>
<accession>A0A382GVE2</accession>
<evidence type="ECO:0000313" key="1">
    <source>
        <dbReference type="EMBL" id="SVB78667.1"/>
    </source>
</evidence>
<dbReference type="AlphaFoldDB" id="A0A382GVE2"/>
<name>A0A382GVE2_9ZZZZ</name>
<protein>
    <submittedName>
        <fullName evidence="1">Uncharacterized protein</fullName>
    </submittedName>
</protein>